<comment type="caution">
    <text evidence="2">The sequence shown here is derived from an EMBL/GenBank/DDBJ whole genome shotgun (WGS) entry which is preliminary data.</text>
</comment>
<reference evidence="2" key="1">
    <citation type="submission" date="2020-05" db="EMBL/GenBank/DDBJ databases">
        <title>The draft genome sequence of Maribacter sp. ANRC-HE7.</title>
        <authorList>
            <person name="Mu L."/>
        </authorList>
    </citation>
    <scope>NUCLEOTIDE SEQUENCE</scope>
    <source>
        <strain evidence="2">ANRC-HE7</strain>
    </source>
</reference>
<accession>A0ABR7V2S6</accession>
<gene>
    <name evidence="2" type="ORF">HPE56_07360</name>
</gene>
<name>A0ABR7V2S6_9FLAO</name>
<organism evidence="2 3">
    <name type="scientific">Maribacter aquimaris</name>
    <dbReference type="NCBI Taxonomy" id="2737171"/>
    <lineage>
        <taxon>Bacteria</taxon>
        <taxon>Pseudomonadati</taxon>
        <taxon>Bacteroidota</taxon>
        <taxon>Flavobacteriia</taxon>
        <taxon>Flavobacteriales</taxon>
        <taxon>Flavobacteriaceae</taxon>
        <taxon>Maribacter</taxon>
    </lineage>
</organism>
<proteinExistence type="predicted"/>
<dbReference type="InterPro" id="IPR046635">
    <property type="entry name" value="DUF6747"/>
</dbReference>
<keyword evidence="3" id="KW-1185">Reference proteome</keyword>
<evidence type="ECO:0000256" key="1">
    <source>
        <dbReference type="SAM" id="Phobius"/>
    </source>
</evidence>
<dbReference type="Proteomes" id="UP001166021">
    <property type="component" value="Unassembled WGS sequence"/>
</dbReference>
<keyword evidence="1" id="KW-1133">Transmembrane helix</keyword>
<dbReference type="Pfam" id="PF20532">
    <property type="entry name" value="DUF6747"/>
    <property type="match status" value="1"/>
</dbReference>
<protein>
    <submittedName>
        <fullName evidence="2">Uncharacterized protein</fullName>
    </submittedName>
</protein>
<keyword evidence="1" id="KW-0812">Transmembrane</keyword>
<keyword evidence="1" id="KW-0472">Membrane</keyword>
<sequence length="58" mass="7230">MKTVLLFKEIYSDQFRSIKNYVVRHYFKAFTWFTMAMFAMVLYVFLFRLFTDFPFANF</sequence>
<evidence type="ECO:0000313" key="2">
    <source>
        <dbReference type="EMBL" id="MBD0777606.1"/>
    </source>
</evidence>
<feature type="transmembrane region" description="Helical" evidence="1">
    <location>
        <begin position="29"/>
        <end position="50"/>
    </location>
</feature>
<dbReference type="RefSeq" id="WP_317173185.1">
    <property type="nucleotide sequence ID" value="NZ_JABTCF010000003.1"/>
</dbReference>
<evidence type="ECO:0000313" key="3">
    <source>
        <dbReference type="Proteomes" id="UP001166021"/>
    </source>
</evidence>
<dbReference type="EMBL" id="JABTCF010000003">
    <property type="protein sequence ID" value="MBD0777606.1"/>
    <property type="molecule type" value="Genomic_DNA"/>
</dbReference>